<feature type="domain" description="Translocation and assembly module TamB C-terminal" evidence="5">
    <location>
        <begin position="692"/>
        <end position="776"/>
    </location>
</feature>
<dbReference type="RefSeq" id="WP_038463651.1">
    <property type="nucleotide sequence ID" value="NZ_CP008941.1"/>
</dbReference>
<dbReference type="Pfam" id="PF04357">
    <property type="entry name" value="TamB"/>
    <property type="match status" value="1"/>
</dbReference>
<evidence type="ECO:0000313" key="6">
    <source>
        <dbReference type="EMBL" id="AIK95941.1"/>
    </source>
</evidence>
<dbReference type="PANTHER" id="PTHR36985">
    <property type="entry name" value="TRANSLOCATION AND ASSEMBLY MODULE SUBUNIT TAMB"/>
    <property type="match status" value="1"/>
</dbReference>
<evidence type="ECO:0000256" key="2">
    <source>
        <dbReference type="ARBA" id="ARBA00022692"/>
    </source>
</evidence>
<comment type="subcellular location">
    <subcellularLocation>
        <location evidence="1">Membrane</location>
        <topology evidence="1">Single-pass membrane protein</topology>
    </subcellularLocation>
</comment>
<evidence type="ECO:0000256" key="3">
    <source>
        <dbReference type="ARBA" id="ARBA00022989"/>
    </source>
</evidence>
<dbReference type="InterPro" id="IPR007452">
    <property type="entry name" value="TamB_C"/>
</dbReference>
<dbReference type="KEGG" id="paca:ID47_03100"/>
<sequence length="828" mass="92731">MAHYFKGIRNFFIVAFLIFASVLLILQIPSLNTKVVELIVNLVTPSDMTIRVRGINGVFPFEITVDKIKIKDQKSKWLQLDGVAIDWQGVDVLYGNIHLLTVSAKKVTYWRAPGMKGSDDPLTLPRLNVDKIHIDAVEIPNLYAGSFQLNGKIVSPENNTHHAQIDLRFSDNPDHVDTLVYNQKGINYTLTGKVDRPLHNFSKLSPDAFAKIQKGKAFFDIDVKGDTYFKSITGHLRGELIDFQTLDTKLQEMIGVNPKLILDIDADNTGKVQKAQGNLRLGQNRELSFTALPETGMPAIYKFRVNLKTLKQAGQLEGQVFREDNNLVFNGLHLTGLESDIRGKVLYGEILFAHLKGKIHDLRPITDLINFPMGGQLELDVSCKGQDLALTLHGKSILLGSDKTPFETVSATGKIEKGEGPFTLALKRESTTADLVVYVKDSWQQFEVRQLGVTEGKSPFIYLTSPFSIFYKDQIVSIPTATIKCLDGQLAINKLEFSDNPTGEIVLDKITAKVLNPLIEKVEWQGNVSGKLNFFDDKSKGYYTGFLKLSDFGIDNKLRRTQKLSNLNVLFFHSGKSLTIDSNYSDAATSNLKGKIQVTSTHYFPQESDPIKSSLAGTFDLSALNTLIWWGDRFKGKLTIDHSGEGTVLTSNPRAKVTLENGYYENGAIGTILKDIRGIATYSNQQLIISEFSGRDYDKGAFRMTGNVQFADFSSPHLNLHLNFTTLMLMNTDEAIITVTGKLDGITLPSTYHQLKGGVLVNSALINLSQLSSEPKTIRTFRTEQELQKNKRKYINLLPQLWRSRWISLKSYWYRGMDYVANGKADCW</sequence>
<evidence type="ECO:0000259" key="5">
    <source>
        <dbReference type="Pfam" id="PF04357"/>
    </source>
</evidence>
<evidence type="ECO:0000256" key="4">
    <source>
        <dbReference type="ARBA" id="ARBA00023136"/>
    </source>
</evidence>
<dbReference type="STRING" id="91604.ID47_03100"/>
<dbReference type="AlphaFoldDB" id="A0A077AUB7"/>
<dbReference type="Proteomes" id="UP000028926">
    <property type="component" value="Chromosome"/>
</dbReference>
<proteinExistence type="predicted"/>
<accession>A0A077AUB7</accession>
<name>A0A077AUB7_9PROT</name>
<dbReference type="GO" id="GO:0009306">
    <property type="term" value="P:protein secretion"/>
    <property type="evidence" value="ECO:0007669"/>
    <property type="project" value="InterPro"/>
</dbReference>
<keyword evidence="3" id="KW-1133">Transmembrane helix</keyword>
<keyword evidence="7" id="KW-1185">Reference proteome</keyword>
<dbReference type="EMBL" id="CP008941">
    <property type="protein sequence ID" value="AIK95941.1"/>
    <property type="molecule type" value="Genomic_DNA"/>
</dbReference>
<dbReference type="HOGENOM" id="CLU_342176_0_0_5"/>
<organism evidence="6 7">
    <name type="scientific">Candidatus Odyssella acanthamoebae</name>
    <dbReference type="NCBI Taxonomy" id="91604"/>
    <lineage>
        <taxon>Bacteria</taxon>
        <taxon>Pseudomonadati</taxon>
        <taxon>Pseudomonadota</taxon>
        <taxon>Alphaproteobacteria</taxon>
        <taxon>Holosporales</taxon>
        <taxon>Candidatus Paracaedibacteraceae</taxon>
        <taxon>Candidatus Odyssella</taxon>
    </lineage>
</organism>
<evidence type="ECO:0000256" key="1">
    <source>
        <dbReference type="ARBA" id="ARBA00004167"/>
    </source>
</evidence>
<dbReference type="PANTHER" id="PTHR36985:SF1">
    <property type="entry name" value="TRANSLOCATION AND ASSEMBLY MODULE SUBUNIT TAMB"/>
    <property type="match status" value="1"/>
</dbReference>
<keyword evidence="2" id="KW-0812">Transmembrane</keyword>
<reference evidence="6 7" key="1">
    <citation type="submission" date="2014-07" db="EMBL/GenBank/DDBJ databases">
        <title>Comparative genomic insights into amoeba endosymbionts belonging to the families of Holosporaceae and Candidatus Midichloriaceae within Rickettsiales.</title>
        <authorList>
            <person name="Wang Z."/>
            <person name="Wu M."/>
        </authorList>
    </citation>
    <scope>NUCLEOTIDE SEQUENCE [LARGE SCALE GENOMIC DNA]</scope>
    <source>
        <strain evidence="6">PRA3</strain>
    </source>
</reference>
<evidence type="ECO:0000313" key="7">
    <source>
        <dbReference type="Proteomes" id="UP000028926"/>
    </source>
</evidence>
<dbReference type="GO" id="GO:0005886">
    <property type="term" value="C:plasma membrane"/>
    <property type="evidence" value="ECO:0007669"/>
    <property type="project" value="InterPro"/>
</dbReference>
<protein>
    <recommendedName>
        <fullName evidence="5">Translocation and assembly module TamB C-terminal domain-containing protein</fullName>
    </recommendedName>
</protein>
<dbReference type="OrthoDB" id="7784409at2"/>
<dbReference type="eggNOG" id="COG2911">
    <property type="taxonomic scope" value="Bacteria"/>
</dbReference>
<keyword evidence="4" id="KW-0472">Membrane</keyword>
<gene>
    <name evidence="6" type="ORF">ID47_03100</name>
</gene>